<organism evidence="1 2">
    <name type="scientific">Phytohabitans houttuyneae</name>
    <dbReference type="NCBI Taxonomy" id="1076126"/>
    <lineage>
        <taxon>Bacteria</taxon>
        <taxon>Bacillati</taxon>
        <taxon>Actinomycetota</taxon>
        <taxon>Actinomycetes</taxon>
        <taxon>Micromonosporales</taxon>
        <taxon>Micromonosporaceae</taxon>
    </lineage>
</organism>
<sequence>MTEADISAARAFADQLSLLNLPDLTDEARAAVHAALQERLKDRVARGFIADQQQAAELLTLEFEAMPQELASLLYRTVVEDHRQSHPETREKLARTHLAVLPPRSWSAMTVPMASANLIAIDMAVADALYLLAKLMVVNLLVGEPEQEEPPHEIVPVPTLIRLAKVYFGAARMGGRFLLAASVNSSPSQAHLAARITHYAERLLVHHEFAHIDLDHLSPPGSVAEAAHTDTLSMSERQEVEADTAAASTMFAPYYGRTLDATDQFELLAMACGVRLLFETLDLVERSFYVVRPSSHPPSQARYLVLRDVLIAKVVPPQLLEAADGVTSSLVEIADACRSTEPQPRYVGSMREELAKYRSFATLDDPKRDGPRWAAVDHAEELLRRLDLHTEYHLTNLARVCGASIFAEQHLIVQMTVSRHEELRLRELLEDPKFAARLRRFGNHPDTNPGFWRDAVAANYDAIQGALMVDETLGPVVHRLRAAAAKNRRVTFELLVAWVRDCVPEDALLSGIVLSQRILLDPRENFGLRWAAVLSGQPFLLDERFGLPRRRRIRDVLASWRVRRS</sequence>
<keyword evidence="2" id="KW-1185">Reference proteome</keyword>
<comment type="caution">
    <text evidence="1">The sequence shown here is derived from an EMBL/GenBank/DDBJ whole genome shotgun (WGS) entry which is preliminary data.</text>
</comment>
<reference evidence="1 2" key="1">
    <citation type="submission" date="2020-03" db="EMBL/GenBank/DDBJ databases">
        <title>Whole genome shotgun sequence of Phytohabitans houttuyneae NBRC 108639.</title>
        <authorList>
            <person name="Komaki H."/>
            <person name="Tamura T."/>
        </authorList>
    </citation>
    <scope>NUCLEOTIDE SEQUENCE [LARGE SCALE GENOMIC DNA]</scope>
    <source>
        <strain evidence="1 2">NBRC 108639</strain>
    </source>
</reference>
<dbReference type="Proteomes" id="UP000482800">
    <property type="component" value="Unassembled WGS sequence"/>
</dbReference>
<dbReference type="EMBL" id="BLPF01000004">
    <property type="protein sequence ID" value="GFJ84846.1"/>
    <property type="molecule type" value="Genomic_DNA"/>
</dbReference>
<gene>
    <name evidence="1" type="ORF">Phou_090260</name>
</gene>
<name>A0A6V8KSN7_9ACTN</name>
<protein>
    <submittedName>
        <fullName evidence="1">Uncharacterized protein</fullName>
    </submittedName>
</protein>
<dbReference type="RefSeq" id="WP_173069613.1">
    <property type="nucleotide sequence ID" value="NZ_BAABGO010000048.1"/>
</dbReference>
<reference evidence="1 2" key="2">
    <citation type="submission" date="2020-03" db="EMBL/GenBank/DDBJ databases">
        <authorList>
            <person name="Ichikawa N."/>
            <person name="Kimura A."/>
            <person name="Kitahashi Y."/>
            <person name="Uohara A."/>
        </authorList>
    </citation>
    <scope>NUCLEOTIDE SEQUENCE [LARGE SCALE GENOMIC DNA]</scope>
    <source>
        <strain evidence="1 2">NBRC 108639</strain>
    </source>
</reference>
<evidence type="ECO:0000313" key="2">
    <source>
        <dbReference type="Proteomes" id="UP000482800"/>
    </source>
</evidence>
<evidence type="ECO:0000313" key="1">
    <source>
        <dbReference type="EMBL" id="GFJ84846.1"/>
    </source>
</evidence>
<dbReference type="AlphaFoldDB" id="A0A6V8KSN7"/>
<accession>A0A6V8KSN7</accession>
<proteinExistence type="predicted"/>